<dbReference type="InterPro" id="IPR002645">
    <property type="entry name" value="STAS_dom"/>
</dbReference>
<dbReference type="Proteomes" id="UP000198280">
    <property type="component" value="Unassembled WGS sequence"/>
</dbReference>
<dbReference type="InterPro" id="IPR036513">
    <property type="entry name" value="STAS_dom_sf"/>
</dbReference>
<dbReference type="InterPro" id="IPR058548">
    <property type="entry name" value="MlaB-like_STAS"/>
</dbReference>
<feature type="region of interest" description="Disordered" evidence="1">
    <location>
        <begin position="1"/>
        <end position="24"/>
    </location>
</feature>
<organism evidence="3 4">
    <name type="scientific">Actinacidiphila glaucinigra</name>
    <dbReference type="NCBI Taxonomy" id="235986"/>
    <lineage>
        <taxon>Bacteria</taxon>
        <taxon>Bacillati</taxon>
        <taxon>Actinomycetota</taxon>
        <taxon>Actinomycetes</taxon>
        <taxon>Kitasatosporales</taxon>
        <taxon>Streptomycetaceae</taxon>
        <taxon>Actinacidiphila</taxon>
    </lineage>
</organism>
<name>A0A239NZ09_9ACTN</name>
<dbReference type="AlphaFoldDB" id="A0A239NZ09"/>
<evidence type="ECO:0000256" key="1">
    <source>
        <dbReference type="SAM" id="MobiDB-lite"/>
    </source>
</evidence>
<accession>A0A239NZ09</accession>
<dbReference type="Gene3D" id="3.30.750.24">
    <property type="entry name" value="STAS domain"/>
    <property type="match status" value="1"/>
</dbReference>
<evidence type="ECO:0000313" key="3">
    <source>
        <dbReference type="EMBL" id="SNT60107.1"/>
    </source>
</evidence>
<dbReference type="EMBL" id="FZOF01000060">
    <property type="protein sequence ID" value="SNT60107.1"/>
    <property type="molecule type" value="Genomic_DNA"/>
</dbReference>
<dbReference type="PANTHER" id="PTHR35849:SF2">
    <property type="entry name" value="BLR2341 PROTEIN"/>
    <property type="match status" value="1"/>
</dbReference>
<dbReference type="PANTHER" id="PTHR35849">
    <property type="entry name" value="BLR2341 PROTEIN"/>
    <property type="match status" value="1"/>
</dbReference>
<dbReference type="SUPFAM" id="SSF52091">
    <property type="entry name" value="SpoIIaa-like"/>
    <property type="match status" value="1"/>
</dbReference>
<gene>
    <name evidence="3" type="ORF">SAMN05216252_16018</name>
</gene>
<dbReference type="PROSITE" id="PS50801">
    <property type="entry name" value="STAS"/>
    <property type="match status" value="1"/>
</dbReference>
<evidence type="ECO:0000313" key="4">
    <source>
        <dbReference type="Proteomes" id="UP000198280"/>
    </source>
</evidence>
<dbReference type="RefSeq" id="WP_179280260.1">
    <property type="nucleotide sequence ID" value="NZ_FZOF01000060.1"/>
</dbReference>
<reference evidence="3 4" key="1">
    <citation type="submission" date="2017-06" db="EMBL/GenBank/DDBJ databases">
        <authorList>
            <person name="Kim H.J."/>
            <person name="Triplett B.A."/>
        </authorList>
    </citation>
    <scope>NUCLEOTIDE SEQUENCE [LARGE SCALE GENOMIC DNA]</scope>
    <source>
        <strain evidence="3 4">CGMCC 4.1858</strain>
    </source>
</reference>
<evidence type="ECO:0000259" key="2">
    <source>
        <dbReference type="PROSITE" id="PS50801"/>
    </source>
</evidence>
<dbReference type="Pfam" id="PF13466">
    <property type="entry name" value="STAS_2"/>
    <property type="match status" value="1"/>
</dbReference>
<feature type="compositionally biased region" description="Basic and acidic residues" evidence="1">
    <location>
        <begin position="1"/>
        <end position="10"/>
    </location>
</feature>
<dbReference type="CDD" id="cd07043">
    <property type="entry name" value="STAS_anti-anti-sigma_factors"/>
    <property type="match status" value="1"/>
</dbReference>
<protein>
    <submittedName>
        <fullName evidence="3">Anti-anti-sigma factor</fullName>
    </submittedName>
</protein>
<feature type="domain" description="STAS" evidence="2">
    <location>
        <begin position="45"/>
        <end position="153"/>
    </location>
</feature>
<keyword evidence="4" id="KW-1185">Reference proteome</keyword>
<proteinExistence type="predicted"/>
<dbReference type="InterPro" id="IPR052746">
    <property type="entry name" value="MlaB_ABC_Transporter"/>
</dbReference>
<sequence length="237" mass="25074">MSDRSPDLRVHSVPAGPELAGEHESHTRLTILLSPHGTARTEAVLIGELDAGTAPELRRALFAALEAGDGLDLDLRDVTGCDRAGLNALLELRNRAMAAHRTLTVTAASDTVLRLLDLTGNRGALTPSRPSAHRLGADVRRLYTAVCLALLDAGLPLAQHQDGEDRPVVEAGPRGVVVRWDTLLGAGAAAAPPAGAHRRPLHKAVLDALALAGFRTVEDSTATREIIVTALPERVRR</sequence>